<dbReference type="Gene3D" id="3.40.50.300">
    <property type="entry name" value="P-loop containing nucleotide triphosphate hydrolases"/>
    <property type="match status" value="1"/>
</dbReference>
<evidence type="ECO:0000313" key="2">
    <source>
        <dbReference type="EMBL" id="CAD2220961.1"/>
    </source>
</evidence>
<feature type="compositionally biased region" description="Basic and acidic residues" evidence="1">
    <location>
        <begin position="113"/>
        <end position="131"/>
    </location>
</feature>
<gene>
    <name evidence="2" type="ORF">ADEAN_000848500</name>
</gene>
<dbReference type="OrthoDB" id="10256233at2759"/>
<feature type="compositionally biased region" description="Acidic residues" evidence="1">
    <location>
        <begin position="141"/>
        <end position="161"/>
    </location>
</feature>
<dbReference type="AlphaFoldDB" id="A0A7G2CPR8"/>
<reference evidence="2 3" key="1">
    <citation type="submission" date="2020-08" db="EMBL/GenBank/DDBJ databases">
        <authorList>
            <person name="Newling K."/>
            <person name="Davey J."/>
            <person name="Forrester S."/>
        </authorList>
    </citation>
    <scope>NUCLEOTIDE SEQUENCE [LARGE SCALE GENOMIC DNA]</scope>
    <source>
        <strain evidence="3">Crithidia deanei Carvalho (ATCC PRA-265)</strain>
    </source>
</reference>
<dbReference type="Proteomes" id="UP000515908">
    <property type="component" value="Chromosome 19"/>
</dbReference>
<evidence type="ECO:0000313" key="3">
    <source>
        <dbReference type="Proteomes" id="UP000515908"/>
    </source>
</evidence>
<sequence>MSSSTVVPAVVRRWPTPSPSLSVTSSRRWPKGDGEREGPFMLVFVFSNDLAVQTKHVLSKIYPKLHMAVAGLDPLTPAEGVLDVLIGTAPAIDIAIRGKKSAAAATALEEKEKAKEAQVFKKRPREEEKGKKGGKKKKTEENEEEADEEDAELNESSDDETMSVSAEKGEVSAANVSAIVVDEVDTTLGPRFTNLGRRVKNLLKYIRRANGSLTDGLLTDYRAHHYVLCGATIPNWVLKAGFLGVKKYYYRLVNAGSVKLPDGLEVYRTNCVNNELSPPRRSSSRRIATSLAAVWSLAVRSR</sequence>
<feature type="region of interest" description="Disordered" evidence="1">
    <location>
        <begin position="113"/>
        <end position="168"/>
    </location>
</feature>
<keyword evidence="3" id="KW-1185">Reference proteome</keyword>
<name>A0A7G2CPR8_9TRYP</name>
<organism evidence="2 3">
    <name type="scientific">Angomonas deanei</name>
    <dbReference type="NCBI Taxonomy" id="59799"/>
    <lineage>
        <taxon>Eukaryota</taxon>
        <taxon>Discoba</taxon>
        <taxon>Euglenozoa</taxon>
        <taxon>Kinetoplastea</taxon>
        <taxon>Metakinetoplastina</taxon>
        <taxon>Trypanosomatida</taxon>
        <taxon>Trypanosomatidae</taxon>
        <taxon>Strigomonadinae</taxon>
        <taxon>Angomonas</taxon>
    </lineage>
</organism>
<evidence type="ECO:0000256" key="1">
    <source>
        <dbReference type="SAM" id="MobiDB-lite"/>
    </source>
</evidence>
<proteinExistence type="predicted"/>
<dbReference type="VEuPathDB" id="TriTrypDB:ADEAN_000848500"/>
<accession>A0A7G2CPR8</accession>
<dbReference type="EMBL" id="LR877163">
    <property type="protein sequence ID" value="CAD2220961.1"/>
    <property type="molecule type" value="Genomic_DNA"/>
</dbReference>
<dbReference type="InterPro" id="IPR027417">
    <property type="entry name" value="P-loop_NTPase"/>
</dbReference>
<protein>
    <submittedName>
        <fullName evidence="2">Uncharacterized protein</fullName>
    </submittedName>
</protein>